<accession>A0A8H3KW57</accession>
<gene>
    <name evidence="1" type="ORF">RCL2_000236800</name>
</gene>
<dbReference type="Gene3D" id="3.30.420.10">
    <property type="entry name" value="Ribonuclease H-like superfamily/Ribonuclease H"/>
    <property type="match status" value="1"/>
</dbReference>
<sequence>MIKNKEFLNFKCGKVIALYEDSCSERVISQKTGYEPLTKIQENFNISTGNEVSERIVRRALYDLGYHSHIALRKPLVKKYDVSCLTSTVKYGGGRVMMWGCFSWYGLGSLIRIDSKVNSERYINEILGYHLIPYLEEFEEENGKYFFQQDNAPIYTSIKT</sequence>
<name>A0A8H3KW57_9GLOM</name>
<dbReference type="AlphaFoldDB" id="A0A8H3KW57"/>
<reference evidence="1" key="1">
    <citation type="submission" date="2019-10" db="EMBL/GenBank/DDBJ databases">
        <title>Conservation and host-specific expression of non-tandemly repeated heterogenous ribosome RNA gene in arbuscular mycorrhizal fungi.</title>
        <authorList>
            <person name="Maeda T."/>
            <person name="Kobayashi Y."/>
            <person name="Nakagawa T."/>
            <person name="Ezawa T."/>
            <person name="Yamaguchi K."/>
            <person name="Bino T."/>
            <person name="Nishimoto Y."/>
            <person name="Shigenobu S."/>
            <person name="Kawaguchi M."/>
        </authorList>
    </citation>
    <scope>NUCLEOTIDE SEQUENCE</scope>
    <source>
        <strain evidence="1">HR1</strain>
    </source>
</reference>
<evidence type="ECO:0000313" key="2">
    <source>
        <dbReference type="Proteomes" id="UP000615446"/>
    </source>
</evidence>
<proteinExistence type="predicted"/>
<dbReference type="OrthoDB" id="2193919at2759"/>
<organism evidence="1 2">
    <name type="scientific">Rhizophagus clarus</name>
    <dbReference type="NCBI Taxonomy" id="94130"/>
    <lineage>
        <taxon>Eukaryota</taxon>
        <taxon>Fungi</taxon>
        <taxon>Fungi incertae sedis</taxon>
        <taxon>Mucoromycota</taxon>
        <taxon>Glomeromycotina</taxon>
        <taxon>Glomeromycetes</taxon>
        <taxon>Glomerales</taxon>
        <taxon>Glomeraceae</taxon>
        <taxon>Rhizophagus</taxon>
    </lineage>
</organism>
<evidence type="ECO:0000313" key="1">
    <source>
        <dbReference type="EMBL" id="GES74909.1"/>
    </source>
</evidence>
<protein>
    <submittedName>
        <fullName evidence="1">Transposable element Tcb1 transposase</fullName>
    </submittedName>
</protein>
<dbReference type="EMBL" id="BLAL01000012">
    <property type="protein sequence ID" value="GES74909.1"/>
    <property type="molecule type" value="Genomic_DNA"/>
</dbReference>
<dbReference type="InterPro" id="IPR036397">
    <property type="entry name" value="RNaseH_sf"/>
</dbReference>
<comment type="caution">
    <text evidence="1">The sequence shown here is derived from an EMBL/GenBank/DDBJ whole genome shotgun (WGS) entry which is preliminary data.</text>
</comment>
<dbReference type="Proteomes" id="UP000615446">
    <property type="component" value="Unassembled WGS sequence"/>
</dbReference>
<dbReference type="GO" id="GO:0003676">
    <property type="term" value="F:nucleic acid binding"/>
    <property type="evidence" value="ECO:0007669"/>
    <property type="project" value="InterPro"/>
</dbReference>